<dbReference type="InterPro" id="IPR046806">
    <property type="entry name" value="MrpA_C/MbhE"/>
</dbReference>
<gene>
    <name evidence="17" type="ORF">G4Y79_12050</name>
</gene>
<feature type="domain" description="Na+/H+ antiporter MnhB subunit-related protein" evidence="14">
    <location>
        <begin position="854"/>
        <end position="985"/>
    </location>
</feature>
<feature type="transmembrane region" description="Helical" evidence="11">
    <location>
        <begin position="335"/>
        <end position="359"/>
    </location>
</feature>
<feature type="transmembrane region" description="Helical" evidence="11">
    <location>
        <begin position="467"/>
        <end position="489"/>
    </location>
</feature>
<protein>
    <submittedName>
        <fullName evidence="17">DUF4040 domain-containing protein</fullName>
    </submittedName>
</protein>
<keyword evidence="7" id="KW-0406">Ion transport</keyword>
<dbReference type="PANTHER" id="PTHR43373">
    <property type="entry name" value="NA(+)/H(+) ANTIPORTER SUBUNIT"/>
    <property type="match status" value="1"/>
</dbReference>
<sequence>MDIALIVATPFIMAMIIAITPLNKLITKDGRAWLSALTMAALFIALLGYFPYVQVVDHEGQAFARLIEWVPELGLSLSWYIDGLSLMFGLIVTGIGAAIFLYAGYYFDDEAEQSRFMMWLAAFAGAMLGLVLSGNLLTIFIMWELTSVTSFMLIGFKGAKSAEARAGARQAFLITGAGGLALLLGIVLIGAAAGQQLGRAPLFELSTIVNMDLSSHPYYAAIMVFIMIAAFTKSAQFPFHFWLPGAMEAPTPASAYLHSATMVKAGIYLLARLYPTLHEGAIWTNGLVFFGLTTMLLGAFFALTRRDLKALLAYSTVSKLGAIVAMIGLPEFEGLKAAFIGILAHALYKAALFLVVGTIDHNTGTRVIDKLGGMRRYMPGMMVIAAISALSMAGLIPLFGFVAKELLIDAFVETHIVGAMVALAVVVLASVFTVTAALIVVWDVFFKPPTEEIHYHQSSIFLTAAPALLALGTATFGFLITALIEPLIAATVPLEVHLHLLAPDFLELTAFWLSTGAIITGVLLFLVRRWWMPIFNWRFIPSGNQWFNTIVRGLDWLGSQATKMQTGYVRYYLVVILGVVAVVILGSGQLRELARGNQVELTTAALDGTSFLRACLLFLTIAAAFLATIVRRHITAALALGVMGYSVAGIFLLEHAPDVALVQLLVETLTTVLIILMLGRLSERQRRQVMVRLWQGRSNIGNINVGIFRDVLIAAMVGISVFVFALTALVNRPEPAEITQGDFCLLEGVFVSPRDPDTVRSSIARYHLCMTEEELGVEDVVGAIVADFRGMDTVIEITVFSVAALGVLTLLSRGLENAGRPFVPEREIVPDQGEYQQDVLSEIRTPENLNTPFTRMVSRIVLPLGFLLAMAHIINGSSAPGDGFTAGAIAGLVTAVWFVIFGYDEARKRLGAFSPTMLLRTGLVLVGVNALLPMLIDPSHYSFVSHFDYGKWLGIDQYISILGLHLNSGLLFEIGVAMTVFGGFSVVMEYTAHPQEAPIIHEEDDHQTTTPKETNTSRGGI</sequence>
<feature type="transmembrane region" description="Helical" evidence="11">
    <location>
        <begin position="571"/>
        <end position="590"/>
    </location>
</feature>
<feature type="transmembrane region" description="Helical" evidence="11">
    <location>
        <begin position="793"/>
        <end position="811"/>
    </location>
</feature>
<keyword evidence="3" id="KW-0050">Antiport</keyword>
<feature type="domain" description="NADH:quinone oxidoreductase/Mrp antiporter transmembrane" evidence="12">
    <location>
        <begin position="133"/>
        <end position="431"/>
    </location>
</feature>
<evidence type="ECO:0000256" key="3">
    <source>
        <dbReference type="ARBA" id="ARBA00022449"/>
    </source>
</evidence>
<dbReference type="KEGG" id="pmet:G4Y79_12050"/>
<evidence type="ECO:0000259" key="16">
    <source>
        <dbReference type="Pfam" id="PF20501"/>
    </source>
</evidence>
<evidence type="ECO:0000256" key="5">
    <source>
        <dbReference type="ARBA" id="ARBA00022692"/>
    </source>
</evidence>
<evidence type="ECO:0000259" key="13">
    <source>
        <dbReference type="Pfam" id="PF00662"/>
    </source>
</evidence>
<feature type="transmembrane region" description="Helical" evidence="11">
    <location>
        <begin position="33"/>
        <end position="52"/>
    </location>
</feature>
<feature type="transmembrane region" description="Helical" evidence="11">
    <location>
        <begin position="79"/>
        <end position="104"/>
    </location>
</feature>
<keyword evidence="2" id="KW-0813">Transport</keyword>
<dbReference type="InterPro" id="IPR042106">
    <property type="entry name" value="Nuo/plastoQ_OxRdtase_6_NuoJ"/>
</dbReference>
<dbReference type="InterPro" id="IPR007182">
    <property type="entry name" value="MnhB"/>
</dbReference>
<dbReference type="GO" id="GO:0006811">
    <property type="term" value="P:monoatomic ion transport"/>
    <property type="evidence" value="ECO:0007669"/>
    <property type="project" value="UniProtKB-KW"/>
</dbReference>
<feature type="domain" description="MrpA C-terminal/MbhE" evidence="16">
    <location>
        <begin position="760"/>
        <end position="813"/>
    </location>
</feature>
<feature type="transmembrane region" description="Helical" evidence="11">
    <location>
        <begin position="711"/>
        <end position="730"/>
    </location>
</feature>
<evidence type="ECO:0000256" key="1">
    <source>
        <dbReference type="ARBA" id="ARBA00004651"/>
    </source>
</evidence>
<feature type="transmembrane region" description="Helical" evidence="11">
    <location>
        <begin position="380"/>
        <end position="403"/>
    </location>
</feature>
<evidence type="ECO:0000259" key="14">
    <source>
        <dbReference type="Pfam" id="PF04039"/>
    </source>
</evidence>
<evidence type="ECO:0000256" key="4">
    <source>
        <dbReference type="ARBA" id="ARBA00022475"/>
    </source>
</evidence>
<feature type="transmembrane region" description="Helical" evidence="11">
    <location>
        <begin position="280"/>
        <end position="303"/>
    </location>
</feature>
<evidence type="ECO:0000256" key="11">
    <source>
        <dbReference type="SAM" id="Phobius"/>
    </source>
</evidence>
<evidence type="ECO:0000256" key="6">
    <source>
        <dbReference type="ARBA" id="ARBA00022989"/>
    </source>
</evidence>
<evidence type="ECO:0000256" key="10">
    <source>
        <dbReference type="SAM" id="MobiDB-lite"/>
    </source>
</evidence>
<feature type="transmembrane region" description="Helical" evidence="11">
    <location>
        <begin position="415"/>
        <end position="446"/>
    </location>
</feature>
<feature type="domain" description="NADH-Ubiquinone oxidoreductase (complex I) chain 5 N-terminal" evidence="13">
    <location>
        <begin position="72"/>
        <end position="117"/>
    </location>
</feature>
<dbReference type="Pfam" id="PF20501">
    <property type="entry name" value="MbhE"/>
    <property type="match status" value="1"/>
</dbReference>
<keyword evidence="5 9" id="KW-0812">Transmembrane</keyword>
<dbReference type="EMBL" id="CP062983">
    <property type="protein sequence ID" value="QPC85061.1"/>
    <property type="molecule type" value="Genomic_DNA"/>
</dbReference>
<feature type="transmembrane region" description="Helical" evidence="11">
    <location>
        <begin position="218"/>
        <end position="243"/>
    </location>
</feature>
<feature type="transmembrane region" description="Helical" evidence="11">
    <location>
        <begin position="970"/>
        <end position="988"/>
    </location>
</feature>
<dbReference type="InterPro" id="IPR050616">
    <property type="entry name" value="CPA3_Na-H_Antiporter_A"/>
</dbReference>
<dbReference type="InterPro" id="IPR001516">
    <property type="entry name" value="Proton_antipo_N"/>
</dbReference>
<organism evidence="17 18">
    <name type="scientific">Phototrophicus methaneseepsis</name>
    <dbReference type="NCBI Taxonomy" id="2710758"/>
    <lineage>
        <taxon>Bacteria</taxon>
        <taxon>Bacillati</taxon>
        <taxon>Chloroflexota</taxon>
        <taxon>Candidatus Thermofontia</taxon>
        <taxon>Phototrophicales</taxon>
        <taxon>Phototrophicaceae</taxon>
        <taxon>Phototrophicus</taxon>
    </lineage>
</organism>
<keyword evidence="4" id="KW-1003">Cell membrane</keyword>
<evidence type="ECO:0000256" key="8">
    <source>
        <dbReference type="ARBA" id="ARBA00023136"/>
    </source>
</evidence>
<evidence type="ECO:0000313" key="17">
    <source>
        <dbReference type="EMBL" id="QPC85061.1"/>
    </source>
</evidence>
<comment type="subcellular location">
    <subcellularLocation>
        <location evidence="1">Cell membrane</location>
        <topology evidence="1">Multi-pass membrane protein</topology>
    </subcellularLocation>
    <subcellularLocation>
        <location evidence="9">Membrane</location>
        <topology evidence="9">Multi-pass membrane protein</topology>
    </subcellularLocation>
</comment>
<feature type="region of interest" description="Disordered" evidence="10">
    <location>
        <begin position="998"/>
        <end position="1021"/>
    </location>
</feature>
<evidence type="ECO:0000256" key="7">
    <source>
        <dbReference type="ARBA" id="ARBA00023065"/>
    </source>
</evidence>
<evidence type="ECO:0000259" key="12">
    <source>
        <dbReference type="Pfam" id="PF00361"/>
    </source>
</evidence>
<reference evidence="17 18" key="1">
    <citation type="submission" date="2020-02" db="EMBL/GenBank/DDBJ databases">
        <authorList>
            <person name="Zheng R.K."/>
            <person name="Sun C.M."/>
        </authorList>
    </citation>
    <scope>NUCLEOTIDE SEQUENCE [LARGE SCALE GENOMIC DNA]</scope>
    <source>
        <strain evidence="18">rifampicinis</strain>
    </source>
</reference>
<evidence type="ECO:0000256" key="9">
    <source>
        <dbReference type="RuleBase" id="RU000320"/>
    </source>
</evidence>
<keyword evidence="6 11" id="KW-1133">Transmembrane helix</keyword>
<feature type="transmembrane region" description="Helical" evidence="11">
    <location>
        <begin position="310"/>
        <end position="329"/>
    </location>
</feature>
<feature type="transmembrane region" description="Helical" evidence="11">
    <location>
        <begin position="610"/>
        <end position="629"/>
    </location>
</feature>
<evidence type="ECO:0000256" key="2">
    <source>
        <dbReference type="ARBA" id="ARBA00022448"/>
    </source>
</evidence>
<dbReference type="PRINTS" id="PR01434">
    <property type="entry name" value="NADHDHGNASE5"/>
</dbReference>
<dbReference type="RefSeq" id="WP_195173124.1">
    <property type="nucleotide sequence ID" value="NZ_CP062983.1"/>
</dbReference>
<feature type="transmembrane region" description="Helical" evidence="11">
    <location>
        <begin position="171"/>
        <end position="198"/>
    </location>
</feature>
<keyword evidence="8 11" id="KW-0472">Membrane</keyword>
<accession>A0A7S8EDR7</accession>
<dbReference type="InterPro" id="IPR025383">
    <property type="entry name" value="MrpA_C/MbhD"/>
</dbReference>
<keyword evidence="18" id="KW-1185">Reference proteome</keyword>
<feature type="transmembrane region" description="Helical" evidence="11">
    <location>
        <begin position="116"/>
        <end position="134"/>
    </location>
</feature>
<feature type="transmembrane region" description="Helical" evidence="11">
    <location>
        <begin position="6"/>
        <end position="26"/>
    </location>
</feature>
<dbReference type="Gene3D" id="1.20.120.1200">
    <property type="entry name" value="NADH-ubiquinone/plastoquinone oxidoreductase chain 6, subunit NuoJ"/>
    <property type="match status" value="1"/>
</dbReference>
<dbReference type="Pfam" id="PF04039">
    <property type="entry name" value="MnhB"/>
    <property type="match status" value="1"/>
</dbReference>
<dbReference type="Pfam" id="PF00361">
    <property type="entry name" value="Proton_antipo_M"/>
    <property type="match status" value="1"/>
</dbReference>
<proteinExistence type="predicted"/>
<feature type="domain" description="MrpA C-terminal/MbhD" evidence="15">
    <location>
        <begin position="619"/>
        <end position="682"/>
    </location>
</feature>
<name>A0A7S8EDR7_9CHLR</name>
<evidence type="ECO:0000313" key="18">
    <source>
        <dbReference type="Proteomes" id="UP000594468"/>
    </source>
</evidence>
<feature type="transmembrane region" description="Helical" evidence="11">
    <location>
        <begin position="636"/>
        <end position="653"/>
    </location>
</feature>
<dbReference type="AlphaFoldDB" id="A0A7S8EDR7"/>
<evidence type="ECO:0000259" key="15">
    <source>
        <dbReference type="Pfam" id="PF13244"/>
    </source>
</evidence>
<feature type="transmembrane region" description="Helical" evidence="11">
    <location>
        <begin position="856"/>
        <end position="874"/>
    </location>
</feature>
<dbReference type="Pfam" id="PF00662">
    <property type="entry name" value="Proton_antipo_N"/>
    <property type="match status" value="1"/>
</dbReference>
<dbReference type="GO" id="GO:0005886">
    <property type="term" value="C:plasma membrane"/>
    <property type="evidence" value="ECO:0007669"/>
    <property type="project" value="UniProtKB-SubCell"/>
</dbReference>
<feature type="transmembrane region" description="Helical" evidence="11">
    <location>
        <begin position="659"/>
        <end position="678"/>
    </location>
</feature>
<feature type="compositionally biased region" description="Polar residues" evidence="10">
    <location>
        <begin position="1008"/>
        <end position="1021"/>
    </location>
</feature>
<dbReference type="Pfam" id="PF13244">
    <property type="entry name" value="MbhD"/>
    <property type="match status" value="1"/>
</dbReference>
<feature type="transmembrane region" description="Helical" evidence="11">
    <location>
        <begin position="918"/>
        <end position="936"/>
    </location>
</feature>
<dbReference type="Proteomes" id="UP000594468">
    <property type="component" value="Chromosome"/>
</dbReference>
<dbReference type="PANTHER" id="PTHR43373:SF1">
    <property type="entry name" value="NA(+)_H(+) ANTIPORTER SUBUNIT A"/>
    <property type="match status" value="1"/>
</dbReference>
<feature type="transmembrane region" description="Helical" evidence="11">
    <location>
        <begin position="886"/>
        <end position="906"/>
    </location>
</feature>
<dbReference type="InterPro" id="IPR001750">
    <property type="entry name" value="ND/Mrp_TM"/>
</dbReference>
<dbReference type="GO" id="GO:0015297">
    <property type="term" value="F:antiporter activity"/>
    <property type="evidence" value="ECO:0007669"/>
    <property type="project" value="UniProtKB-KW"/>
</dbReference>
<feature type="transmembrane region" description="Helical" evidence="11">
    <location>
        <begin position="509"/>
        <end position="527"/>
    </location>
</feature>